<protein>
    <submittedName>
        <fullName evidence="3">Proline--tRNA ligase</fullName>
    </submittedName>
</protein>
<name>A0A1I7WNI7_HETBA</name>
<evidence type="ECO:0000313" key="2">
    <source>
        <dbReference type="Proteomes" id="UP000095283"/>
    </source>
</evidence>
<evidence type="ECO:0000313" key="3">
    <source>
        <dbReference type="WBParaSite" id="Hba_06704"/>
    </source>
</evidence>
<feature type="transmembrane region" description="Helical" evidence="1">
    <location>
        <begin position="101"/>
        <end position="125"/>
    </location>
</feature>
<dbReference type="InterPro" id="IPR004499">
    <property type="entry name" value="Pro-tRNA-ligase_IIa_arc-type"/>
</dbReference>
<dbReference type="AlphaFoldDB" id="A0A1I7WNI7"/>
<dbReference type="Proteomes" id="UP000095283">
    <property type="component" value="Unplaced"/>
</dbReference>
<dbReference type="PANTHER" id="PTHR43382:SF2">
    <property type="entry name" value="BIFUNCTIONAL GLUTAMATE_PROLINE--TRNA LIGASE"/>
    <property type="match status" value="1"/>
</dbReference>
<proteinExistence type="predicted"/>
<dbReference type="InterPro" id="IPR045864">
    <property type="entry name" value="aa-tRNA-synth_II/BPL/LPL"/>
</dbReference>
<keyword evidence="1" id="KW-0812">Transmembrane</keyword>
<organism evidence="2 3">
    <name type="scientific">Heterorhabditis bacteriophora</name>
    <name type="common">Entomopathogenic nematode worm</name>
    <dbReference type="NCBI Taxonomy" id="37862"/>
    <lineage>
        <taxon>Eukaryota</taxon>
        <taxon>Metazoa</taxon>
        <taxon>Ecdysozoa</taxon>
        <taxon>Nematoda</taxon>
        <taxon>Chromadorea</taxon>
        <taxon>Rhabditida</taxon>
        <taxon>Rhabditina</taxon>
        <taxon>Rhabditomorpha</taxon>
        <taxon>Strongyloidea</taxon>
        <taxon>Heterorhabditidae</taxon>
        <taxon>Heterorhabditis</taxon>
    </lineage>
</organism>
<dbReference type="GO" id="GO:0005737">
    <property type="term" value="C:cytoplasm"/>
    <property type="evidence" value="ECO:0007669"/>
    <property type="project" value="InterPro"/>
</dbReference>
<keyword evidence="1" id="KW-1133">Transmembrane helix</keyword>
<dbReference type="PANTHER" id="PTHR43382">
    <property type="entry name" value="PROLYL-TRNA SYNTHETASE"/>
    <property type="match status" value="1"/>
</dbReference>
<evidence type="ECO:0000256" key="1">
    <source>
        <dbReference type="SAM" id="Phobius"/>
    </source>
</evidence>
<keyword evidence="1" id="KW-0472">Membrane</keyword>
<reference evidence="3" key="1">
    <citation type="submission" date="2016-11" db="UniProtKB">
        <authorList>
            <consortium name="WormBaseParasite"/>
        </authorList>
    </citation>
    <scope>IDENTIFICATION</scope>
</reference>
<dbReference type="Gene3D" id="3.30.930.10">
    <property type="entry name" value="Bira Bifunctional Protein, Domain 2"/>
    <property type="match status" value="1"/>
</dbReference>
<accession>A0A1I7WNI7</accession>
<dbReference type="GO" id="GO:0004827">
    <property type="term" value="F:proline-tRNA ligase activity"/>
    <property type="evidence" value="ECO:0007669"/>
    <property type="project" value="InterPro"/>
</dbReference>
<dbReference type="GO" id="GO:0017101">
    <property type="term" value="C:aminoacyl-tRNA synthetase multienzyme complex"/>
    <property type="evidence" value="ECO:0007669"/>
    <property type="project" value="TreeGrafter"/>
</dbReference>
<dbReference type="GO" id="GO:0005524">
    <property type="term" value="F:ATP binding"/>
    <property type="evidence" value="ECO:0007669"/>
    <property type="project" value="InterPro"/>
</dbReference>
<dbReference type="WBParaSite" id="Hba_06704">
    <property type="protein sequence ID" value="Hba_06704"/>
    <property type="gene ID" value="Hba_06704"/>
</dbReference>
<sequence length="157" mass="19231">MTCELEIEKQIVEQGEVVRHLKSNSSISEMIEYYDVSGCYVLRPWSYAIWEAIQVNNSLTYDPLRIAKLPMFQRWEFKHPTPFLRTREFLWQEGNRTLGSLIMYSFCLFVFYIVFRSFFLYLFQYLIFPELVYYIIRLVHYNHILFVQYSYFTIKIF</sequence>
<feature type="transmembrane region" description="Helical" evidence="1">
    <location>
        <begin position="131"/>
        <end position="152"/>
    </location>
</feature>
<keyword evidence="2" id="KW-1185">Reference proteome</keyword>
<dbReference type="GO" id="GO:0006433">
    <property type="term" value="P:prolyl-tRNA aminoacylation"/>
    <property type="evidence" value="ECO:0007669"/>
    <property type="project" value="InterPro"/>
</dbReference>